<evidence type="ECO:0000313" key="3">
    <source>
        <dbReference type="Proteomes" id="UP000717835"/>
    </source>
</evidence>
<reference evidence="2" key="2">
    <citation type="submission" date="2021-09" db="EMBL/GenBank/DDBJ databases">
        <authorList>
            <person name="Gilroy R."/>
        </authorList>
    </citation>
    <scope>NUCLEOTIDE SEQUENCE</scope>
    <source>
        <strain evidence="2">CHK55-1828</strain>
    </source>
</reference>
<name>A0A921HYG0_9BACT</name>
<sequence length="258" mass="29057">MVRKISSYTISLLLCLLIALPVHAQTANPNDKRPVAHKQEKKKEDIPFYPLFNGIDVGIDLWGPGAYLLGSDNLSLEVSASANLKNRYFPTLELGYGRADKGSEDGIHYRTGAPYLRIGMDYNTFYKKKFLHKLLVGLRYGVSSFQYDVENLDVPDAVWGESVGNPNLEDGIWGGSLPYKHKGMKATMHWVEANVGIRAQVWRDLYMGWSLRYKIRLSAKTGEYGDPDYVPGFGTYGSSTVGVFYTITYTLPFFNDKK</sequence>
<comment type="caution">
    <text evidence="2">The sequence shown here is derived from an EMBL/GenBank/DDBJ whole genome shotgun (WGS) entry which is preliminary data.</text>
</comment>
<evidence type="ECO:0000256" key="1">
    <source>
        <dbReference type="SAM" id="SignalP"/>
    </source>
</evidence>
<dbReference type="OrthoDB" id="1082206at2"/>
<organism evidence="2 3">
    <name type="scientific">Mediterranea massiliensis</name>
    <dbReference type="NCBI Taxonomy" id="1841865"/>
    <lineage>
        <taxon>Bacteria</taxon>
        <taxon>Pseudomonadati</taxon>
        <taxon>Bacteroidota</taxon>
        <taxon>Bacteroidia</taxon>
        <taxon>Bacteroidales</taxon>
        <taxon>Bacteroidaceae</taxon>
        <taxon>Mediterranea</taxon>
    </lineage>
</organism>
<protein>
    <submittedName>
        <fullName evidence="2">DUF6048 family protein</fullName>
    </submittedName>
</protein>
<proteinExistence type="predicted"/>
<accession>A0A921HYG0</accession>
<evidence type="ECO:0000313" key="2">
    <source>
        <dbReference type="EMBL" id="HJF92597.1"/>
    </source>
</evidence>
<dbReference type="EMBL" id="DYVX01000077">
    <property type="protein sequence ID" value="HJF92597.1"/>
    <property type="molecule type" value="Genomic_DNA"/>
</dbReference>
<keyword evidence="1" id="KW-0732">Signal</keyword>
<feature type="chain" id="PRO_5037839960" evidence="1">
    <location>
        <begin position="25"/>
        <end position="258"/>
    </location>
</feature>
<dbReference type="RefSeq" id="WP_022021697.1">
    <property type="nucleotide sequence ID" value="NZ_CALUIP010000055.1"/>
</dbReference>
<dbReference type="Pfam" id="PF19515">
    <property type="entry name" value="DUF6048"/>
    <property type="match status" value="1"/>
</dbReference>
<reference evidence="2" key="1">
    <citation type="journal article" date="2021" name="PeerJ">
        <title>Extensive microbial diversity within the chicken gut microbiome revealed by metagenomics and culture.</title>
        <authorList>
            <person name="Gilroy R."/>
            <person name="Ravi A."/>
            <person name="Getino M."/>
            <person name="Pursley I."/>
            <person name="Horton D.L."/>
            <person name="Alikhan N.F."/>
            <person name="Baker D."/>
            <person name="Gharbi K."/>
            <person name="Hall N."/>
            <person name="Watson M."/>
            <person name="Adriaenssens E.M."/>
            <person name="Foster-Nyarko E."/>
            <person name="Jarju S."/>
            <person name="Secka A."/>
            <person name="Antonio M."/>
            <person name="Oren A."/>
            <person name="Chaudhuri R.R."/>
            <person name="La Ragione R."/>
            <person name="Hildebrand F."/>
            <person name="Pallen M.J."/>
        </authorList>
    </citation>
    <scope>NUCLEOTIDE SEQUENCE</scope>
    <source>
        <strain evidence="2">CHK55-1828</strain>
    </source>
</reference>
<dbReference type="Proteomes" id="UP000717835">
    <property type="component" value="Unassembled WGS sequence"/>
</dbReference>
<gene>
    <name evidence="2" type="ORF">K8W02_09480</name>
</gene>
<dbReference type="AlphaFoldDB" id="A0A921HYG0"/>
<feature type="signal peptide" evidence="1">
    <location>
        <begin position="1"/>
        <end position="24"/>
    </location>
</feature>
<dbReference type="InterPro" id="IPR046111">
    <property type="entry name" value="DUF6048"/>
</dbReference>